<dbReference type="EMBL" id="VEVO01000011">
    <property type="protein sequence ID" value="KAF0034521.1"/>
    <property type="molecule type" value="Genomic_DNA"/>
</dbReference>
<evidence type="ECO:0000313" key="1">
    <source>
        <dbReference type="EMBL" id="KAF0034521.1"/>
    </source>
</evidence>
<sequence>MRSRRLHQSQSNYIRWVFMPLDDIRGDDCSHVSVKHDTKKFQQESSRKIYIRELELRLQALITSQTAAS</sequence>
<name>A0A6A4SU04_SCOMX</name>
<reference evidence="1 2" key="1">
    <citation type="submission" date="2019-06" db="EMBL/GenBank/DDBJ databases">
        <title>Draft genomes of female and male turbot (Scophthalmus maximus).</title>
        <authorList>
            <person name="Xu H."/>
            <person name="Xu X.-W."/>
            <person name="Shao C."/>
            <person name="Chen S."/>
        </authorList>
    </citation>
    <scope>NUCLEOTIDE SEQUENCE [LARGE SCALE GENOMIC DNA]</scope>
    <source>
        <strain evidence="1">Ysfricsl-2016a</strain>
        <tissue evidence="1">Blood</tissue>
    </source>
</reference>
<proteinExistence type="predicted"/>
<comment type="caution">
    <text evidence="1">The sequence shown here is derived from an EMBL/GenBank/DDBJ whole genome shotgun (WGS) entry which is preliminary data.</text>
</comment>
<accession>A0A6A4SU04</accession>
<organism evidence="1 2">
    <name type="scientific">Scophthalmus maximus</name>
    <name type="common">Turbot</name>
    <name type="synonym">Psetta maxima</name>
    <dbReference type="NCBI Taxonomy" id="52904"/>
    <lineage>
        <taxon>Eukaryota</taxon>
        <taxon>Metazoa</taxon>
        <taxon>Chordata</taxon>
        <taxon>Craniata</taxon>
        <taxon>Vertebrata</taxon>
        <taxon>Euteleostomi</taxon>
        <taxon>Actinopterygii</taxon>
        <taxon>Neopterygii</taxon>
        <taxon>Teleostei</taxon>
        <taxon>Neoteleostei</taxon>
        <taxon>Acanthomorphata</taxon>
        <taxon>Carangaria</taxon>
        <taxon>Pleuronectiformes</taxon>
        <taxon>Pleuronectoidei</taxon>
        <taxon>Scophthalmidae</taxon>
        <taxon>Scophthalmus</taxon>
    </lineage>
</organism>
<evidence type="ECO:0000313" key="2">
    <source>
        <dbReference type="Proteomes" id="UP000438429"/>
    </source>
</evidence>
<dbReference type="AlphaFoldDB" id="A0A6A4SU04"/>
<dbReference type="Proteomes" id="UP000438429">
    <property type="component" value="Unassembled WGS sequence"/>
</dbReference>
<gene>
    <name evidence="1" type="ORF">F2P81_012279</name>
</gene>
<protein>
    <submittedName>
        <fullName evidence="1">Uncharacterized protein</fullName>
    </submittedName>
</protein>